<feature type="domain" description="SpaA-like prealbumin fold" evidence="6">
    <location>
        <begin position="695"/>
        <end position="778"/>
    </location>
</feature>
<keyword evidence="3" id="KW-0732">Signal</keyword>
<evidence type="ECO:0000313" key="8">
    <source>
        <dbReference type="EMBL" id="RHG56093.1"/>
    </source>
</evidence>
<dbReference type="Pfam" id="PF18202">
    <property type="entry name" value="TQ"/>
    <property type="match status" value="1"/>
</dbReference>
<feature type="compositionally biased region" description="Basic and acidic residues" evidence="4">
    <location>
        <begin position="129"/>
        <end position="139"/>
    </location>
</feature>
<feature type="domain" description="SpaA-like prealbumin fold" evidence="6">
    <location>
        <begin position="625"/>
        <end position="680"/>
    </location>
</feature>
<evidence type="ECO:0000313" key="9">
    <source>
        <dbReference type="Proteomes" id="UP000286595"/>
    </source>
</evidence>
<evidence type="ECO:0000256" key="3">
    <source>
        <dbReference type="ARBA" id="ARBA00022729"/>
    </source>
</evidence>
<evidence type="ECO:0000256" key="5">
    <source>
        <dbReference type="SAM" id="Phobius"/>
    </source>
</evidence>
<accession>A0A3R6E0J2</accession>
<dbReference type="InterPro" id="IPR013783">
    <property type="entry name" value="Ig-like_fold"/>
</dbReference>
<feature type="compositionally biased region" description="Polar residues" evidence="4">
    <location>
        <begin position="877"/>
        <end position="894"/>
    </location>
</feature>
<dbReference type="Pfam" id="PF17802">
    <property type="entry name" value="SpaA"/>
    <property type="match status" value="5"/>
</dbReference>
<dbReference type="NCBIfam" id="NF033903">
    <property type="entry name" value="VaFE_rpt"/>
    <property type="match status" value="1"/>
</dbReference>
<feature type="domain" description="SpaA-like prealbumin fold" evidence="6">
    <location>
        <begin position="206"/>
        <end position="296"/>
    </location>
</feature>
<dbReference type="PANTHER" id="PTHR36108:SF13">
    <property type="entry name" value="COLOSSIN-B-RELATED"/>
    <property type="match status" value="1"/>
</dbReference>
<feature type="domain" description="SpaA-like prealbumin fold" evidence="6">
    <location>
        <begin position="2"/>
        <end position="43"/>
    </location>
</feature>
<proteinExistence type="inferred from homology"/>
<feature type="region of interest" description="Disordered" evidence="4">
    <location>
        <begin position="877"/>
        <end position="914"/>
    </location>
</feature>
<feature type="domain" description="T-Q ester bond containing" evidence="7">
    <location>
        <begin position="1138"/>
        <end position="1270"/>
    </location>
</feature>
<feature type="region of interest" description="Disordered" evidence="4">
    <location>
        <begin position="1112"/>
        <end position="1132"/>
    </location>
</feature>
<dbReference type="InterPro" id="IPR041033">
    <property type="entry name" value="SpaA_PFL_dom_1"/>
</dbReference>
<feature type="transmembrane region" description="Helical" evidence="5">
    <location>
        <begin position="1284"/>
        <end position="1304"/>
    </location>
</feature>
<keyword evidence="5" id="KW-0812">Transmembrane</keyword>
<feature type="domain" description="SpaA-like prealbumin fold" evidence="6">
    <location>
        <begin position="315"/>
        <end position="411"/>
    </location>
</feature>
<reference evidence="8 9" key="1">
    <citation type="submission" date="2018-08" db="EMBL/GenBank/DDBJ databases">
        <title>A genome reference for cultivated species of the human gut microbiota.</title>
        <authorList>
            <person name="Zou Y."/>
            <person name="Xue W."/>
            <person name="Luo G."/>
        </authorList>
    </citation>
    <scope>NUCLEOTIDE SEQUENCE [LARGE SCALE GENOMIC DNA]</scope>
    <source>
        <strain evidence="8 9">AM22-12LB</strain>
    </source>
</reference>
<protein>
    <submittedName>
        <fullName evidence="8">Uncharacterized protein</fullName>
    </submittedName>
</protein>
<keyword evidence="5" id="KW-1133">Transmembrane helix</keyword>
<dbReference type="InterPro" id="IPR041100">
    <property type="entry name" value="TQ"/>
</dbReference>
<dbReference type="EMBL" id="QRIM01000028">
    <property type="protein sequence ID" value="RHG56093.1"/>
    <property type="molecule type" value="Genomic_DNA"/>
</dbReference>
<dbReference type="Gene3D" id="2.60.40.3930">
    <property type="match status" value="1"/>
</dbReference>
<evidence type="ECO:0000259" key="6">
    <source>
        <dbReference type="Pfam" id="PF17802"/>
    </source>
</evidence>
<evidence type="ECO:0000256" key="1">
    <source>
        <dbReference type="ARBA" id="ARBA00007257"/>
    </source>
</evidence>
<name>A0A3R6E0J2_9FIRM</name>
<keyword evidence="5" id="KW-0472">Membrane</keyword>
<feature type="region of interest" description="Disordered" evidence="4">
    <location>
        <begin position="116"/>
        <end position="139"/>
    </location>
</feature>
<evidence type="ECO:0000256" key="2">
    <source>
        <dbReference type="ARBA" id="ARBA00022525"/>
    </source>
</evidence>
<dbReference type="Gene3D" id="2.60.40.10">
    <property type="entry name" value="Immunoglobulins"/>
    <property type="match status" value="5"/>
</dbReference>
<gene>
    <name evidence="8" type="ORF">DW252_16290</name>
</gene>
<dbReference type="PANTHER" id="PTHR36108">
    <property type="entry name" value="COLOSSIN-B-RELATED"/>
    <property type="match status" value="1"/>
</dbReference>
<feature type="region of interest" description="Disordered" evidence="4">
    <location>
        <begin position="789"/>
        <end position="818"/>
    </location>
</feature>
<keyword evidence="2" id="KW-0964">Secreted</keyword>
<comment type="caution">
    <text evidence="8">The sequence shown here is derived from an EMBL/GenBank/DDBJ whole genome shotgun (WGS) entry which is preliminary data.</text>
</comment>
<evidence type="ECO:0000259" key="7">
    <source>
        <dbReference type="Pfam" id="PF18202"/>
    </source>
</evidence>
<organism evidence="8 9">
    <name type="scientific">Coprococcus comes</name>
    <dbReference type="NCBI Taxonomy" id="410072"/>
    <lineage>
        <taxon>Bacteria</taxon>
        <taxon>Bacillati</taxon>
        <taxon>Bacillota</taxon>
        <taxon>Clostridia</taxon>
        <taxon>Lachnospirales</taxon>
        <taxon>Lachnospiraceae</taxon>
        <taxon>Coprococcus</taxon>
    </lineage>
</organism>
<dbReference type="Proteomes" id="UP000286595">
    <property type="component" value="Unassembled WGS sequence"/>
</dbReference>
<evidence type="ECO:0000256" key="4">
    <source>
        <dbReference type="SAM" id="MobiDB-lite"/>
    </source>
</evidence>
<comment type="similarity">
    <text evidence="1">Belongs to the serine-aspartate repeat-containing protein (SDr) family.</text>
</comment>
<sequence length="1318" mass="142385">MNGQGKVINVPFGEIQVIETKAPSGYKLDTTVHTYTISSSQMTASGVFELEPENDFAENPQAFDVEIAKTKGGEDDSWESDNGHGKPAVGVQFQIISNSTGKVVGTLTTNESGFASTKDADTCDETSISEDKTDDATRPWFGEGKRNAGIDGALPIDQKGYTIHEVDSTVPEGYDHVDDWTISADEEVNQSTKYYSVIDKTLTSRLQIVKCDAETGNTILLSGFKFQILDADGKVVSFDDPYDVNAKIDTFTTDANGQVSMPGKLKSGKYAVKEITTSAPYLLNSETVGFEVSKDYKDASPITVVKVFDRQAMGQATITKSCADDGKNLKDAEYDVVAQEDVVSPDGTVRASKGQVVDHVTTGDDGTATTKKLYLGSGSATYAFIETKAPKGHVLDTTPVEFTLSYKDDKTDLVTASVEQKDKPTKVKVNKTILGTDDVLAGAKFDIWNIDDQETFQTGTSVAIRADEGKEVSVKQNVSSSTVTVNSNEYSIVLKDKDGKEIEVGSDTAVEAGDYTVVAKKGDDEVKLSDATISVDKGKSYTVAIKNHIFGTSAELSETGDSVPSVNLTWDAARKAYTTDKTLASGKYTVSVDGGAVGKISVTNGEIAYASISDGKVKAEPVLLKDGKKFTERTTDAKGEFDVKHLTTGSYRMVETEAPAGYIENPNVFAFTVDSDGMTEGVTEYTIDVTDDYTKLHVSKRDITNEAEIEGAKLTLKDSDGKVIDSWTSTTEDHVINALAPGKYTLTEERPPHTYDVAEFIDFTVEKTGEIQTAVMYDKPISIKGEIDKRQEIADPTHPYTEANGDGENNADTSTSDDGSYDYTLDFRSTSNTWTDEFTVEDDLYGVMTGKATLDSITTPQAYKDFDGKMNVWYKTDQTPSDYSDESGANQTLSDGHGNPWLTDESNSETLGEDGRKIDYTGWKLWKADVSTTEAEDLKVSDLELAEGEHVTAIRFEYGRVESGFTTREDDWDRDGIKDSHDDVNDAIETAKGNGSYSDGVSILVDLDGSGKFTAFGNNGLGGKIKQKDGTYTCKDGDTVYSLTLNKDGSASAKMTDKDGKETKVDLAAGQFKISEGVSGDYAPAIVHMKVTDDYRDGDSLENYAKVDLYRNGGGEDQLEDHDDDKVKQTPKSDSAIIGTTLTGEDGKHTVKVGEKVELTDTVSYTNIEAGVEHTVTGTLMDKTTGAPLSDGDGNPLSSSVTFTPEEKDGTVEVKFTVDTTHLDGHDLVAFETLTTKETETDRETGEKTTVDKTVAEHKDIDDANQTVTVTSDKSSMAQTGRNILIGAAIAAAVAAGAGGTYIYRKRHQIDDADDMME</sequence>